<evidence type="ECO:0000256" key="6">
    <source>
        <dbReference type="ARBA" id="ARBA00022617"/>
    </source>
</evidence>
<evidence type="ECO:0000256" key="3">
    <source>
        <dbReference type="ARBA" id="ARBA00006501"/>
    </source>
</evidence>
<evidence type="ECO:0000256" key="7">
    <source>
        <dbReference type="ARBA" id="ARBA00022692"/>
    </source>
</evidence>
<comment type="similarity">
    <text evidence="3 14 15">Belongs to the HemJ family.</text>
</comment>
<feature type="transmembrane region" description="Helical" evidence="14">
    <location>
        <begin position="89"/>
        <end position="108"/>
    </location>
</feature>
<name>A0A4Q8L9B2_9GAMM</name>
<dbReference type="EC" id="1.3.99.-" evidence="14 15"/>
<dbReference type="GO" id="GO:0006782">
    <property type="term" value="P:protoporphyrinogen IX biosynthetic process"/>
    <property type="evidence" value="ECO:0007669"/>
    <property type="project" value="UniProtKB-UniRule"/>
</dbReference>
<evidence type="ECO:0000256" key="5">
    <source>
        <dbReference type="ARBA" id="ARBA00022475"/>
    </source>
</evidence>
<keyword evidence="7 14" id="KW-0812">Transmembrane</keyword>
<feature type="transmembrane region" description="Helical" evidence="14">
    <location>
        <begin position="6"/>
        <end position="25"/>
    </location>
</feature>
<dbReference type="UniPathway" id="UPA00251">
    <property type="reaction ID" value="UER00324"/>
</dbReference>
<organism evidence="16 17">
    <name type="scientific">Pseudoxanthomonas winnipegensis</name>
    <dbReference type="NCBI Taxonomy" id="2480810"/>
    <lineage>
        <taxon>Bacteria</taxon>
        <taxon>Pseudomonadati</taxon>
        <taxon>Pseudomonadota</taxon>
        <taxon>Gammaproteobacteria</taxon>
        <taxon>Lysobacterales</taxon>
        <taxon>Lysobacteraceae</taxon>
        <taxon>Pseudoxanthomonas</taxon>
    </lineage>
</organism>
<comment type="caution">
    <text evidence="16">The sequence shown here is derived from an EMBL/GenBank/DDBJ whole genome shotgun (WGS) entry which is preliminary data.</text>
</comment>
<evidence type="ECO:0000256" key="10">
    <source>
        <dbReference type="ARBA" id="ARBA00023002"/>
    </source>
</evidence>
<evidence type="ECO:0000256" key="2">
    <source>
        <dbReference type="ARBA" id="ARBA00005073"/>
    </source>
</evidence>
<proteinExistence type="inferred from homology"/>
<dbReference type="PIRSF" id="PIRSF004638">
    <property type="entry name" value="UCP004638"/>
    <property type="match status" value="1"/>
</dbReference>
<dbReference type="GO" id="GO:0070818">
    <property type="term" value="F:protoporphyrinogen oxidase activity"/>
    <property type="evidence" value="ECO:0007669"/>
    <property type="project" value="UniProtKB-UniRule"/>
</dbReference>
<dbReference type="GO" id="GO:0005886">
    <property type="term" value="C:plasma membrane"/>
    <property type="evidence" value="ECO:0007669"/>
    <property type="project" value="UniProtKB-SubCell"/>
</dbReference>
<dbReference type="PANTHER" id="PTHR40255:SF1">
    <property type="entry name" value="PROTOPORPHYRINOGEN IX OXIDASE"/>
    <property type="match status" value="1"/>
</dbReference>
<keyword evidence="8 14" id="KW-0479">Metal-binding</keyword>
<accession>A0A4Q8L9B2</accession>
<keyword evidence="12 14" id="KW-0472">Membrane</keyword>
<dbReference type="EMBL" id="SHMC01000004">
    <property type="protein sequence ID" value="TAA24551.1"/>
    <property type="molecule type" value="Genomic_DNA"/>
</dbReference>
<evidence type="ECO:0000256" key="1">
    <source>
        <dbReference type="ARBA" id="ARBA00004651"/>
    </source>
</evidence>
<evidence type="ECO:0000256" key="12">
    <source>
        <dbReference type="ARBA" id="ARBA00023136"/>
    </source>
</evidence>
<comment type="subunit">
    <text evidence="14">Homodimer.</text>
</comment>
<comment type="function">
    <text evidence="14 15">Catalyzes the oxidation of protoporphyrinogen IX to protoporphyrin IX.</text>
</comment>
<comment type="pathway">
    <text evidence="2 14 15">Porphyrin-containing compound metabolism; protoporphyrin-IX biosynthesis; protoporphyrin-IX from protoporphyrinogen-IX: step 1/1.</text>
</comment>
<dbReference type="GO" id="GO:0046872">
    <property type="term" value="F:metal ion binding"/>
    <property type="evidence" value="ECO:0007669"/>
    <property type="project" value="UniProtKB-UniRule"/>
</dbReference>
<evidence type="ECO:0000256" key="9">
    <source>
        <dbReference type="ARBA" id="ARBA00022989"/>
    </source>
</evidence>
<protein>
    <recommendedName>
        <fullName evidence="4 14">Protoporphyrinogen IX oxidase</fullName>
        <shortName evidence="14">PPO</shortName>
        <ecNumber evidence="14 15">1.3.99.-</ecNumber>
    </recommendedName>
</protein>
<dbReference type="Proteomes" id="UP000292627">
    <property type="component" value="Unassembled WGS sequence"/>
</dbReference>
<comment type="catalytic activity">
    <reaction evidence="13 14 15">
        <text>protoporphyrinogen IX + 3 A = protoporphyrin IX + 3 AH2</text>
        <dbReference type="Rhea" id="RHEA:62000"/>
        <dbReference type="ChEBI" id="CHEBI:13193"/>
        <dbReference type="ChEBI" id="CHEBI:17499"/>
        <dbReference type="ChEBI" id="CHEBI:57306"/>
        <dbReference type="ChEBI" id="CHEBI:57307"/>
    </reaction>
</comment>
<keyword evidence="9 14" id="KW-1133">Transmembrane helix</keyword>
<dbReference type="AlphaFoldDB" id="A0A4Q8L9B2"/>
<evidence type="ECO:0000256" key="15">
    <source>
        <dbReference type="PIRNR" id="PIRNR004638"/>
    </source>
</evidence>
<evidence type="ECO:0000256" key="13">
    <source>
        <dbReference type="ARBA" id="ARBA00048390"/>
    </source>
</evidence>
<dbReference type="HAMAP" id="MF_02239">
    <property type="entry name" value="HemJ"/>
    <property type="match status" value="1"/>
</dbReference>
<dbReference type="Pfam" id="PF03653">
    <property type="entry name" value="UPF0093"/>
    <property type="match status" value="1"/>
</dbReference>
<dbReference type="RefSeq" id="WP_130551825.1">
    <property type="nucleotide sequence ID" value="NZ_SHMC01000004.1"/>
</dbReference>
<comment type="subcellular location">
    <subcellularLocation>
        <location evidence="1 14">Cell membrane</location>
        <topology evidence="1 14">Multi-pass membrane protein</topology>
    </subcellularLocation>
</comment>
<feature type="transmembrane region" description="Helical" evidence="14">
    <location>
        <begin position="58"/>
        <end position="77"/>
    </location>
</feature>
<evidence type="ECO:0000256" key="8">
    <source>
        <dbReference type="ARBA" id="ARBA00022723"/>
    </source>
</evidence>
<feature type="binding site" description="axial binding residue" evidence="14">
    <location>
        <position position="94"/>
    </location>
    <ligand>
        <name>heme</name>
        <dbReference type="ChEBI" id="CHEBI:30413"/>
    </ligand>
    <ligandPart>
        <name>Fe</name>
        <dbReference type="ChEBI" id="CHEBI:18248"/>
    </ligandPart>
</feature>
<keyword evidence="10 14" id="KW-0560">Oxidoreductase</keyword>
<gene>
    <name evidence="16" type="ORF">EA660_12580</name>
</gene>
<feature type="transmembrane region" description="Helical" evidence="14">
    <location>
        <begin position="129"/>
        <end position="146"/>
    </location>
</feature>
<evidence type="ECO:0000256" key="11">
    <source>
        <dbReference type="ARBA" id="ARBA00023004"/>
    </source>
</evidence>
<evidence type="ECO:0000313" key="16">
    <source>
        <dbReference type="EMBL" id="TAA24551.1"/>
    </source>
</evidence>
<evidence type="ECO:0000256" key="14">
    <source>
        <dbReference type="HAMAP-Rule" id="MF_02239"/>
    </source>
</evidence>
<keyword evidence="5 14" id="KW-1003">Cell membrane</keyword>
<dbReference type="OrthoDB" id="9800824at2"/>
<evidence type="ECO:0000256" key="4">
    <source>
        <dbReference type="ARBA" id="ARBA00017504"/>
    </source>
</evidence>
<evidence type="ECO:0000313" key="17">
    <source>
        <dbReference type="Proteomes" id="UP000292627"/>
    </source>
</evidence>
<reference evidence="16 17" key="1">
    <citation type="submission" date="2019-02" db="EMBL/GenBank/DDBJ databases">
        <title>WGS of Pseudoxanthomonas species novum from clinical isolates.</title>
        <authorList>
            <person name="Bernier A.-M."/>
            <person name="Bernard K."/>
            <person name="Vachon A."/>
        </authorList>
    </citation>
    <scope>NUCLEOTIDE SEQUENCE [LARGE SCALE GENOMIC DNA]</scope>
    <source>
        <strain evidence="16 17">NML171200</strain>
    </source>
</reference>
<dbReference type="InterPro" id="IPR005265">
    <property type="entry name" value="HemJ-like"/>
</dbReference>
<keyword evidence="6 14" id="KW-0349">Heme</keyword>
<feature type="binding site" description="axial binding residue" evidence="14">
    <location>
        <position position="11"/>
    </location>
    <ligand>
        <name>heme</name>
        <dbReference type="ChEBI" id="CHEBI:30413"/>
    </ligand>
    <ligandPart>
        <name>Fe</name>
        <dbReference type="ChEBI" id="CHEBI:18248"/>
    </ligandPart>
</feature>
<comment type="cofactor">
    <cofactor evidence="14 15">
        <name>heme b</name>
        <dbReference type="ChEBI" id="CHEBI:60344"/>
    </cofactor>
    <text evidence="14 15">Binds 1 heme b (iron(II)-protoporphyrin IX) group per subunit.</text>
</comment>
<keyword evidence="11 14" id="KW-0408">Iron</keyword>
<sequence>MQAYFWVKTFHLVFVVAWMAAVFYLPRILVNLAESAGQPEVQARLVLMGRRLYRFGHMMFGIALVLGLVLWLGYRVIPDFPTMVGPGSGWLHAKLALVVLVLAHYVVSGRWLKRVARGGALPSGRALRWFNELPVLGLVVIVYLVLAKPF</sequence>
<dbReference type="PANTHER" id="PTHR40255">
    <property type="entry name" value="UPF0093 MEMBRANE PROTEIN SLR1790"/>
    <property type="match status" value="1"/>
</dbReference>